<dbReference type="AlphaFoldDB" id="A0A1M7FT09"/>
<protein>
    <recommendedName>
        <fullName evidence="3">Nucleotidyl transferase AbiEii toxin, Type IV TA system</fullName>
    </recommendedName>
</protein>
<evidence type="ECO:0008006" key="3">
    <source>
        <dbReference type="Google" id="ProtNLM"/>
    </source>
</evidence>
<dbReference type="OrthoDB" id="2289258at2"/>
<sequence>MQGLEKFKEYMSGFRSHYVVIGGMATVLTLEDRGLPARATKDVDMIVICQPESKFYMKRFWEFIKAGGYKLGKPDKEEDAHPCFYRFITPDSKEFPLQVELFSKVPEYVEVPDDVHIVHIPMDGYTSSFSAIIMDDAYYDFAVYHSEIVGDIRILKPEALIVLKAVAFLENLRRKEKGDDVAQRDIDKHKKDVYRLAYVFDGSERFEVNDKIREQLEAFISEVEKSPVDGKNMFRGKGIPAMPMSDFAELLRNIFELSE</sequence>
<gene>
    <name evidence="1" type="ORF">SAMN04488494_1254</name>
</gene>
<dbReference type="Proteomes" id="UP000184280">
    <property type="component" value="Unassembled WGS sequence"/>
</dbReference>
<reference evidence="1 2" key="1">
    <citation type="submission" date="2016-11" db="EMBL/GenBank/DDBJ databases">
        <authorList>
            <person name="Jaros S."/>
            <person name="Januszkiewicz K."/>
            <person name="Wedrychowicz H."/>
        </authorList>
    </citation>
    <scope>NUCLEOTIDE SEQUENCE [LARGE SCALE GENOMIC DNA]</scope>
    <source>
        <strain evidence="1 2">BPI-34</strain>
    </source>
</reference>
<organism evidence="1 2">
    <name type="scientific">Xylanibacter ruminicola</name>
    <name type="common">Prevotella ruminicola</name>
    <dbReference type="NCBI Taxonomy" id="839"/>
    <lineage>
        <taxon>Bacteria</taxon>
        <taxon>Pseudomonadati</taxon>
        <taxon>Bacteroidota</taxon>
        <taxon>Bacteroidia</taxon>
        <taxon>Bacteroidales</taxon>
        <taxon>Prevotellaceae</taxon>
        <taxon>Xylanibacter</taxon>
    </lineage>
</organism>
<dbReference type="RefSeq" id="WP_073043741.1">
    <property type="nucleotide sequence ID" value="NZ_FOLF01000008.1"/>
</dbReference>
<evidence type="ECO:0000313" key="1">
    <source>
        <dbReference type="EMBL" id="SHM07126.1"/>
    </source>
</evidence>
<dbReference type="EMBL" id="FRCJ01000002">
    <property type="protein sequence ID" value="SHM07126.1"/>
    <property type="molecule type" value="Genomic_DNA"/>
</dbReference>
<proteinExistence type="predicted"/>
<name>A0A1M7FT09_XYLRU</name>
<accession>A0A1M7FT09</accession>
<evidence type="ECO:0000313" key="2">
    <source>
        <dbReference type="Proteomes" id="UP000184280"/>
    </source>
</evidence>